<keyword evidence="2" id="KW-0677">Repeat</keyword>
<dbReference type="PANTHER" id="PTHR11346:SF176">
    <property type="entry name" value="32 KDA BETA-GALACTOSIDE-BINDING LECTIN LEC-3"/>
    <property type="match status" value="1"/>
</dbReference>
<evidence type="ECO:0000256" key="2">
    <source>
        <dbReference type="ARBA" id="ARBA00022737"/>
    </source>
</evidence>
<dbReference type="SMART" id="SM00908">
    <property type="entry name" value="Gal-bind_lectin"/>
    <property type="match status" value="4"/>
</dbReference>
<dbReference type="InterPro" id="IPR013320">
    <property type="entry name" value="ConA-like_dom_sf"/>
</dbReference>
<evidence type="ECO:0000256" key="3">
    <source>
        <dbReference type="SAM" id="MobiDB-lite"/>
    </source>
</evidence>
<dbReference type="InterPro" id="IPR044156">
    <property type="entry name" value="Galectin-like"/>
</dbReference>
<keyword evidence="1" id="KW-0430">Lectin</keyword>
<feature type="domain" description="Galectin" evidence="4">
    <location>
        <begin position="191"/>
        <end position="325"/>
    </location>
</feature>
<organism evidence="5 6">
    <name type="scientific">Pomacea canaliculata</name>
    <name type="common">Golden apple snail</name>
    <dbReference type="NCBI Taxonomy" id="400727"/>
    <lineage>
        <taxon>Eukaryota</taxon>
        <taxon>Metazoa</taxon>
        <taxon>Spiralia</taxon>
        <taxon>Lophotrochozoa</taxon>
        <taxon>Mollusca</taxon>
        <taxon>Gastropoda</taxon>
        <taxon>Caenogastropoda</taxon>
        <taxon>Architaenioglossa</taxon>
        <taxon>Ampullarioidea</taxon>
        <taxon>Ampullariidae</taxon>
        <taxon>Pomacea</taxon>
    </lineage>
</organism>
<reference evidence="5 6" key="1">
    <citation type="submission" date="2018-04" db="EMBL/GenBank/DDBJ databases">
        <title>The genome of golden apple snail Pomacea canaliculata provides insight into stress tolerance and invasive adaptation.</title>
        <authorList>
            <person name="Liu C."/>
            <person name="Liu B."/>
            <person name="Ren Y."/>
            <person name="Zhang Y."/>
            <person name="Wang H."/>
            <person name="Li S."/>
            <person name="Jiang F."/>
            <person name="Yin L."/>
            <person name="Zhang G."/>
            <person name="Qian W."/>
            <person name="Fan W."/>
        </authorList>
    </citation>
    <scope>NUCLEOTIDE SEQUENCE [LARGE SCALE GENOMIC DNA]</scope>
    <source>
        <strain evidence="5">SZHN2017</strain>
        <tissue evidence="5">Muscle</tissue>
    </source>
</reference>
<feature type="domain" description="Galectin" evidence="4">
    <location>
        <begin position="516"/>
        <end position="646"/>
    </location>
</feature>
<dbReference type="InterPro" id="IPR001079">
    <property type="entry name" value="Galectin_CRD"/>
</dbReference>
<evidence type="ECO:0000259" key="4">
    <source>
        <dbReference type="PROSITE" id="PS51304"/>
    </source>
</evidence>
<feature type="domain" description="Galectin" evidence="4">
    <location>
        <begin position="657"/>
        <end position="791"/>
    </location>
</feature>
<comment type="caution">
    <text evidence="5">The sequence shown here is derived from an EMBL/GenBank/DDBJ whole genome shotgun (WGS) entry which is preliminary data.</text>
</comment>
<evidence type="ECO:0000256" key="1">
    <source>
        <dbReference type="ARBA" id="ARBA00022734"/>
    </source>
</evidence>
<dbReference type="GO" id="GO:0030246">
    <property type="term" value="F:carbohydrate binding"/>
    <property type="evidence" value="ECO:0007669"/>
    <property type="project" value="UniProtKB-KW"/>
</dbReference>
<evidence type="ECO:0000313" key="6">
    <source>
        <dbReference type="Proteomes" id="UP000245119"/>
    </source>
</evidence>
<evidence type="ECO:0000313" key="5">
    <source>
        <dbReference type="EMBL" id="PVD25460.1"/>
    </source>
</evidence>
<gene>
    <name evidence="5" type="ORF">C0Q70_13116</name>
</gene>
<dbReference type="PROSITE" id="PS51304">
    <property type="entry name" value="GALECTIN"/>
    <property type="match status" value="4"/>
</dbReference>
<dbReference type="OrthoDB" id="6147920at2759"/>
<protein>
    <recommendedName>
        <fullName evidence="4">Galectin domain-containing protein</fullName>
    </recommendedName>
</protein>
<dbReference type="CDD" id="cd00070">
    <property type="entry name" value="GLECT"/>
    <property type="match status" value="4"/>
</dbReference>
<dbReference type="SUPFAM" id="SSF49899">
    <property type="entry name" value="Concanavalin A-like lectins/glucanases"/>
    <property type="match status" value="4"/>
</dbReference>
<sequence length="791" mass="88978">MSSYLRSNSFLGKHKQRCSTPSNLFQVHIPYSGGIPGGVHDGLEIQIQGTVPHHAREGFSINLCQGGRKEPNTTLHFNPRLNQNCVVLNHMQNGAWGSEERRNLPFQKGAAFDLHIKVKPQVLKIKINGSHFTDFGHRMPKETAQFLLIEGEVAVSFIRFSGRQGHGHGAVPPPAAYPGGAQPIYNPPVPFTSGIPGGLSPGRMIYISGIPNQHPSRFTINLQSDYGATDVALHFDVRFNFGDSRNVVVRNHCQRGQWGSEERQVNYFPFMPNANFDLMILAEHSSFKVAVNNQHFLEFRHRLPIHSASILSVSGDVRLTQVRFQSCSVGLALREVRAVRLALREARAVRLELREARAVRLELREARAVRLELREARAVRLELREARAVRLELREARAVRLELREARALEEKEREEVGGGDNRQLATVGRDPQPHNLTPQLSSQVSNICISCRHDDHQPGHLSHRHNVKGQLLFRVKTLSSVDSQIVNTNTMSAFPFEQSLGRSTPPTLFQVHIPYSGAIPGGVHEGLEIQIQGTVPQGVREGFSVNLCQTAHREPSTTLHFNPRFHQNGVALNHLENGKWGKEERRDLPLHKGSDFDLRIKVKSNEFKIKINGSHFTDFVHRMPKETAQYLVIDGEVAVSFIRFSGLHGDANPIPFTTEVPGGVYPGRKIFISGVPNHECSRFTVNMQSDSSGGDVAMHFDVRFKFGDSHNVVVRNHCHKGQWANEERHANHFPFAHDANFDMVIHVEQHCYKVDVNNQHFVEFNHRVPVQSANILSISGDVKINQIRFQ</sequence>
<feature type="domain" description="Galectin" evidence="4">
    <location>
        <begin position="31"/>
        <end position="161"/>
    </location>
</feature>
<accession>A0A2T7NWA4</accession>
<dbReference type="Proteomes" id="UP000245119">
    <property type="component" value="Linkage Group LG8"/>
</dbReference>
<dbReference type="SMART" id="SM00276">
    <property type="entry name" value="GLECT"/>
    <property type="match status" value="4"/>
</dbReference>
<keyword evidence="6" id="KW-1185">Reference proteome</keyword>
<dbReference type="PANTHER" id="PTHR11346">
    <property type="entry name" value="GALECTIN"/>
    <property type="match status" value="1"/>
</dbReference>
<dbReference type="AlphaFoldDB" id="A0A2T7NWA4"/>
<proteinExistence type="predicted"/>
<dbReference type="Gene3D" id="2.60.120.200">
    <property type="match status" value="4"/>
</dbReference>
<feature type="region of interest" description="Disordered" evidence="3">
    <location>
        <begin position="411"/>
        <end position="436"/>
    </location>
</feature>
<name>A0A2T7NWA4_POMCA</name>
<dbReference type="Pfam" id="PF00337">
    <property type="entry name" value="Gal-bind_lectin"/>
    <property type="match status" value="4"/>
</dbReference>
<dbReference type="EMBL" id="PZQS01000008">
    <property type="protein sequence ID" value="PVD25460.1"/>
    <property type="molecule type" value="Genomic_DNA"/>
</dbReference>
<dbReference type="FunFam" id="2.60.120.200:FF:000124">
    <property type="entry name" value="Galectin-4"/>
    <property type="match status" value="4"/>
</dbReference>